<name>A0A4Y2HK56_ARAVE</name>
<dbReference type="OrthoDB" id="10022108at2759"/>
<dbReference type="AlphaFoldDB" id="A0A4Y2HK56"/>
<gene>
    <name evidence="1" type="ORF">AVEN_71108_1</name>
</gene>
<dbReference type="Proteomes" id="UP000499080">
    <property type="component" value="Unassembled WGS sequence"/>
</dbReference>
<proteinExistence type="predicted"/>
<evidence type="ECO:0000313" key="2">
    <source>
        <dbReference type="Proteomes" id="UP000499080"/>
    </source>
</evidence>
<dbReference type="EMBL" id="BGPR01001978">
    <property type="protein sequence ID" value="GBM65423.1"/>
    <property type="molecule type" value="Genomic_DNA"/>
</dbReference>
<accession>A0A4Y2HK56</accession>
<organism evidence="1 2">
    <name type="scientific">Araneus ventricosus</name>
    <name type="common">Orbweaver spider</name>
    <name type="synonym">Epeira ventricosa</name>
    <dbReference type="NCBI Taxonomy" id="182803"/>
    <lineage>
        <taxon>Eukaryota</taxon>
        <taxon>Metazoa</taxon>
        <taxon>Ecdysozoa</taxon>
        <taxon>Arthropoda</taxon>
        <taxon>Chelicerata</taxon>
        <taxon>Arachnida</taxon>
        <taxon>Araneae</taxon>
        <taxon>Araneomorphae</taxon>
        <taxon>Entelegynae</taxon>
        <taxon>Araneoidea</taxon>
        <taxon>Araneidae</taxon>
        <taxon>Araneus</taxon>
    </lineage>
</organism>
<evidence type="ECO:0000313" key="1">
    <source>
        <dbReference type="EMBL" id="GBM65423.1"/>
    </source>
</evidence>
<keyword evidence="2" id="KW-1185">Reference proteome</keyword>
<reference evidence="1 2" key="1">
    <citation type="journal article" date="2019" name="Sci. Rep.">
        <title>Orb-weaving spider Araneus ventricosus genome elucidates the spidroin gene catalogue.</title>
        <authorList>
            <person name="Kono N."/>
            <person name="Nakamura H."/>
            <person name="Ohtoshi R."/>
            <person name="Moran D.A.P."/>
            <person name="Shinohara A."/>
            <person name="Yoshida Y."/>
            <person name="Fujiwara M."/>
            <person name="Mori M."/>
            <person name="Tomita M."/>
            <person name="Arakawa K."/>
        </authorList>
    </citation>
    <scope>NUCLEOTIDE SEQUENCE [LARGE SCALE GENOMIC DNA]</scope>
</reference>
<protein>
    <submittedName>
        <fullName evidence="1">Uncharacterized protein</fullName>
    </submittedName>
</protein>
<sequence>MNDRNRLLSYDEDAPISEIIKRLRNIVNSKQIDRPHLTDKKVEIANSLLDVLVFKCPQMTEKVLLNAVAILQQNEKNEQNIIFPQVQENVSYSGDLRGKGKPHTTLVYPAKYISEATALEEILKKTIRPEANVKIREFRKVKNKEVAVFCDSVKDIQSIISRLNENNSRNEKLSRRIPGKRHQAFLYDLPNTITDLRL</sequence>
<comment type="caution">
    <text evidence="1">The sequence shown here is derived from an EMBL/GenBank/DDBJ whole genome shotgun (WGS) entry which is preliminary data.</text>
</comment>